<evidence type="ECO:0000256" key="5">
    <source>
        <dbReference type="ARBA" id="ARBA00023136"/>
    </source>
</evidence>
<feature type="transmembrane region" description="Helical" evidence="6">
    <location>
        <begin position="126"/>
        <end position="152"/>
    </location>
</feature>
<evidence type="ECO:0000256" key="1">
    <source>
        <dbReference type="ARBA" id="ARBA00004141"/>
    </source>
</evidence>
<evidence type="ECO:0000313" key="9">
    <source>
        <dbReference type="Proteomes" id="UP000184375"/>
    </source>
</evidence>
<organism evidence="8 9">
    <name type="scientific">Caldanaerovirga acetigignens</name>
    <dbReference type="NCBI Taxonomy" id="447595"/>
    <lineage>
        <taxon>Bacteria</taxon>
        <taxon>Bacillati</taxon>
        <taxon>Bacillota</taxon>
        <taxon>Clostridia</taxon>
        <taxon>Thermosediminibacterales</taxon>
        <taxon>Thermosediminibacteraceae</taxon>
        <taxon>Caldanaerovirga</taxon>
    </lineage>
</organism>
<keyword evidence="4 6" id="KW-1133">Transmembrane helix</keyword>
<dbReference type="InterPro" id="IPR051790">
    <property type="entry name" value="Cytochrome_c-biogenesis_DsbD"/>
</dbReference>
<dbReference type="RefSeq" id="WP_084098907.1">
    <property type="nucleotide sequence ID" value="NZ_FRCR01000008.1"/>
</dbReference>
<evidence type="ECO:0000256" key="4">
    <source>
        <dbReference type="ARBA" id="ARBA00022989"/>
    </source>
</evidence>
<feature type="transmembrane region" description="Helical" evidence="6">
    <location>
        <begin position="54"/>
        <end position="79"/>
    </location>
</feature>
<comment type="similarity">
    <text evidence="2">Belongs to the DsbD family.</text>
</comment>
<keyword evidence="3 6" id="KW-0812">Transmembrane</keyword>
<sequence>MSQISKISILTVFLAGIFSFFSPCTLPLLPLYFSILAGGDIRAQYKKLTLITNSLSFISGFSLIFILLGLSATALGRFLLVNRLLLSKIASVFVVFFGVFLVGRFQIPLLMREKRLHFHFQKITPLSAFIMGCSFSLGWTPCLGPILASVLLTASSTQHAVSGAFLLLVFAAGLGFPFLLLALVAEKIASIMPKIRRGMPIFQKAAGGILILMGVSLFFGLL</sequence>
<feature type="transmembrane region" description="Helical" evidence="6">
    <location>
        <begin position="12"/>
        <end position="33"/>
    </location>
</feature>
<dbReference type="STRING" id="447595.SAMN05660826_01575"/>
<gene>
    <name evidence="8" type="ORF">SAMN05660826_01575</name>
</gene>
<protein>
    <submittedName>
        <fullName evidence="8">Cytochrome c-type biogenesis protein</fullName>
    </submittedName>
</protein>
<evidence type="ECO:0000313" key="8">
    <source>
        <dbReference type="EMBL" id="SHM64516.1"/>
    </source>
</evidence>
<dbReference type="Proteomes" id="UP000184375">
    <property type="component" value="Unassembled WGS sequence"/>
</dbReference>
<feature type="domain" description="Cytochrome C biogenesis protein transmembrane" evidence="7">
    <location>
        <begin position="9"/>
        <end position="215"/>
    </location>
</feature>
<dbReference type="GO" id="GO:0016020">
    <property type="term" value="C:membrane"/>
    <property type="evidence" value="ECO:0007669"/>
    <property type="project" value="UniProtKB-SubCell"/>
</dbReference>
<feature type="transmembrane region" description="Helical" evidence="6">
    <location>
        <begin position="205"/>
        <end position="221"/>
    </location>
</feature>
<dbReference type="PANTHER" id="PTHR31272">
    <property type="entry name" value="CYTOCHROME C-TYPE BIOGENESIS PROTEIN HI_1454-RELATED"/>
    <property type="match status" value="1"/>
</dbReference>
<dbReference type="Pfam" id="PF02683">
    <property type="entry name" value="DsbD_TM"/>
    <property type="match status" value="1"/>
</dbReference>
<dbReference type="EMBL" id="FRCR01000008">
    <property type="protein sequence ID" value="SHM64516.1"/>
    <property type="molecule type" value="Genomic_DNA"/>
</dbReference>
<name>A0A1M7KGS2_9FIRM</name>
<reference evidence="9" key="1">
    <citation type="submission" date="2016-11" db="EMBL/GenBank/DDBJ databases">
        <authorList>
            <person name="Varghese N."/>
            <person name="Submissions S."/>
        </authorList>
    </citation>
    <scope>NUCLEOTIDE SEQUENCE [LARGE SCALE GENOMIC DNA]</scope>
    <source>
        <strain evidence="9">DSM 18802</strain>
    </source>
</reference>
<dbReference type="OrthoDB" id="9809733at2"/>
<feature type="transmembrane region" description="Helical" evidence="6">
    <location>
        <begin position="164"/>
        <end position="184"/>
    </location>
</feature>
<evidence type="ECO:0000256" key="2">
    <source>
        <dbReference type="ARBA" id="ARBA00006143"/>
    </source>
</evidence>
<dbReference type="InterPro" id="IPR003834">
    <property type="entry name" value="Cyt_c_assmbl_TM_dom"/>
</dbReference>
<evidence type="ECO:0000256" key="3">
    <source>
        <dbReference type="ARBA" id="ARBA00022692"/>
    </source>
</evidence>
<dbReference type="GO" id="GO:0017004">
    <property type="term" value="P:cytochrome complex assembly"/>
    <property type="evidence" value="ECO:0007669"/>
    <property type="project" value="InterPro"/>
</dbReference>
<evidence type="ECO:0000259" key="7">
    <source>
        <dbReference type="Pfam" id="PF02683"/>
    </source>
</evidence>
<dbReference type="PANTHER" id="PTHR31272:SF4">
    <property type="entry name" value="CYTOCHROME C-TYPE BIOGENESIS PROTEIN HI_1454-RELATED"/>
    <property type="match status" value="1"/>
</dbReference>
<keyword evidence="5 6" id="KW-0472">Membrane</keyword>
<keyword evidence="9" id="KW-1185">Reference proteome</keyword>
<accession>A0A1M7KGS2</accession>
<feature type="transmembrane region" description="Helical" evidence="6">
    <location>
        <begin position="85"/>
        <end position="105"/>
    </location>
</feature>
<dbReference type="AlphaFoldDB" id="A0A1M7KGS2"/>
<comment type="subcellular location">
    <subcellularLocation>
        <location evidence="1">Membrane</location>
        <topology evidence="1">Multi-pass membrane protein</topology>
    </subcellularLocation>
</comment>
<evidence type="ECO:0000256" key="6">
    <source>
        <dbReference type="SAM" id="Phobius"/>
    </source>
</evidence>
<proteinExistence type="inferred from homology"/>